<dbReference type="STRING" id="145388.A0A0D2K573"/>
<protein>
    <submittedName>
        <fullName evidence="2">Uncharacterized protein</fullName>
    </submittedName>
</protein>
<dbReference type="Proteomes" id="UP000054498">
    <property type="component" value="Unassembled WGS sequence"/>
</dbReference>
<dbReference type="RefSeq" id="XP_013890313.1">
    <property type="nucleotide sequence ID" value="XM_014034859.1"/>
</dbReference>
<keyword evidence="1" id="KW-0175">Coiled coil</keyword>
<feature type="coiled-coil region" evidence="1">
    <location>
        <begin position="1"/>
        <end position="56"/>
    </location>
</feature>
<organism evidence="2 3">
    <name type="scientific">Monoraphidium neglectum</name>
    <dbReference type="NCBI Taxonomy" id="145388"/>
    <lineage>
        <taxon>Eukaryota</taxon>
        <taxon>Viridiplantae</taxon>
        <taxon>Chlorophyta</taxon>
        <taxon>core chlorophytes</taxon>
        <taxon>Chlorophyceae</taxon>
        <taxon>CS clade</taxon>
        <taxon>Sphaeropleales</taxon>
        <taxon>Selenastraceae</taxon>
        <taxon>Monoraphidium</taxon>
    </lineage>
</organism>
<dbReference type="KEGG" id="mng:MNEG_16671"/>
<dbReference type="AlphaFoldDB" id="A0A0D2K573"/>
<reference evidence="2 3" key="1">
    <citation type="journal article" date="2013" name="BMC Genomics">
        <title>Reconstruction of the lipid metabolism for the microalga Monoraphidium neglectum from its genome sequence reveals characteristics suitable for biofuel production.</title>
        <authorList>
            <person name="Bogen C."/>
            <person name="Al-Dilaimi A."/>
            <person name="Albersmeier A."/>
            <person name="Wichmann J."/>
            <person name="Grundmann M."/>
            <person name="Rupp O."/>
            <person name="Lauersen K.J."/>
            <person name="Blifernez-Klassen O."/>
            <person name="Kalinowski J."/>
            <person name="Goesmann A."/>
            <person name="Mussgnug J.H."/>
            <person name="Kruse O."/>
        </authorList>
    </citation>
    <scope>NUCLEOTIDE SEQUENCE [LARGE SCALE GENOMIC DNA]</scope>
    <source>
        <strain evidence="2 3">SAG 48.87</strain>
    </source>
</reference>
<proteinExistence type="predicted"/>
<evidence type="ECO:0000256" key="1">
    <source>
        <dbReference type="SAM" id="Coils"/>
    </source>
</evidence>
<gene>
    <name evidence="2" type="ORF">MNEG_16671</name>
</gene>
<evidence type="ECO:0000313" key="3">
    <source>
        <dbReference type="Proteomes" id="UP000054498"/>
    </source>
</evidence>
<accession>A0A0D2K573</accession>
<dbReference type="GeneID" id="25734454"/>
<name>A0A0D2K573_9CHLO</name>
<sequence>MRAAQSEVRRERLSAAAARRERESALRALKAAQAALEEAEGQLPQLRVEIELVTKDKVAAGDTAGALGGEIAVLKKEVDLKIAAFMEEESCGKDKAALYGLLRQEVR</sequence>
<evidence type="ECO:0000313" key="2">
    <source>
        <dbReference type="EMBL" id="KIY91293.1"/>
    </source>
</evidence>
<dbReference type="EMBL" id="KK106854">
    <property type="protein sequence ID" value="KIY91293.1"/>
    <property type="molecule type" value="Genomic_DNA"/>
</dbReference>
<keyword evidence="3" id="KW-1185">Reference proteome</keyword>